<evidence type="ECO:0000313" key="2">
    <source>
        <dbReference type="Proteomes" id="UP000193870"/>
    </source>
</evidence>
<sequence length="37" mass="4311">MSACRRRTRNFVRRHPSLLVRAALVLLLPVHAALLFR</sequence>
<name>A0A1Y5TQI4_9RHOB</name>
<dbReference type="EMBL" id="FWFV01000016">
    <property type="protein sequence ID" value="SLN69524.1"/>
    <property type="molecule type" value="Genomic_DNA"/>
</dbReference>
<accession>A0A1Y5TQI4</accession>
<reference evidence="1 2" key="1">
    <citation type="submission" date="2017-03" db="EMBL/GenBank/DDBJ databases">
        <authorList>
            <person name="Afonso C.L."/>
            <person name="Miller P.J."/>
            <person name="Scott M.A."/>
            <person name="Spackman E."/>
            <person name="Goraichik I."/>
            <person name="Dimitrov K.M."/>
            <person name="Suarez D.L."/>
            <person name="Swayne D.E."/>
        </authorList>
    </citation>
    <scope>NUCLEOTIDE SEQUENCE [LARGE SCALE GENOMIC DNA]</scope>
    <source>
        <strain evidence="1 2">CECT 7066</strain>
    </source>
</reference>
<dbReference type="Proteomes" id="UP000193870">
    <property type="component" value="Unassembled WGS sequence"/>
</dbReference>
<gene>
    <name evidence="1" type="ORF">PAM7066_03518</name>
</gene>
<keyword evidence="2" id="KW-1185">Reference proteome</keyword>
<dbReference type="AlphaFoldDB" id="A0A1Y5TQI4"/>
<evidence type="ECO:0000313" key="1">
    <source>
        <dbReference type="EMBL" id="SLN69524.1"/>
    </source>
</evidence>
<organism evidence="1 2">
    <name type="scientific">Palleronia marisminoris</name>
    <dbReference type="NCBI Taxonomy" id="315423"/>
    <lineage>
        <taxon>Bacteria</taxon>
        <taxon>Pseudomonadati</taxon>
        <taxon>Pseudomonadota</taxon>
        <taxon>Alphaproteobacteria</taxon>
        <taxon>Rhodobacterales</taxon>
        <taxon>Roseobacteraceae</taxon>
        <taxon>Palleronia</taxon>
    </lineage>
</organism>
<proteinExistence type="predicted"/>
<protein>
    <submittedName>
        <fullName evidence="1">Uncharacterized protein</fullName>
    </submittedName>
</protein>